<sequence>MKKTIIDYLNFCLAVVFIVLVLLYGVALLKKKEFDKVNWSAKIISVVPNSKDEKSGMLKIIDAVFINTFNDSKNILDYNSPKLIVSKGADSAYFWSQDNLLPDSLSIKYFSVEEKKFYQLNTNLSLEKIKKSLENKSQRIDLKVDVQPKGKISLMIEQPGNKNLGSKLIENFQAKEIPGALKMLVYRKYAGEEYNEFPSLKDVSDYSDILIQKYSWMVKIETENTEKVSEISAYAFDGKSMRVENETFEESKLRNLPNRFSIDWGNTQRYGSNYSFDSQELLDAFKVLNQVKSNEPAIITFTLFKNAYPKAKISKGGKTIPLKDNYPDLPTKYAR</sequence>
<evidence type="ECO:0000313" key="2">
    <source>
        <dbReference type="EMBL" id="SDI23409.1"/>
    </source>
</evidence>
<feature type="transmembrane region" description="Helical" evidence="1">
    <location>
        <begin position="6"/>
        <end position="29"/>
    </location>
</feature>
<keyword evidence="1" id="KW-0472">Membrane</keyword>
<name>A0A2X2X1T9_CHRJE</name>
<reference evidence="3 5" key="2">
    <citation type="submission" date="2018-06" db="EMBL/GenBank/DDBJ databases">
        <authorList>
            <consortium name="Pathogen Informatics"/>
            <person name="Doyle S."/>
        </authorList>
    </citation>
    <scope>NUCLEOTIDE SEQUENCE [LARGE SCALE GENOMIC DNA]</scope>
    <source>
        <strain evidence="3 5">NCTC13492</strain>
    </source>
</reference>
<evidence type="ECO:0000256" key="1">
    <source>
        <dbReference type="SAM" id="Phobius"/>
    </source>
</evidence>
<evidence type="ECO:0000313" key="4">
    <source>
        <dbReference type="Proteomes" id="UP000199426"/>
    </source>
</evidence>
<dbReference type="Proteomes" id="UP000199426">
    <property type="component" value="Unassembled WGS sequence"/>
</dbReference>
<organism evidence="3 5">
    <name type="scientific">Chryseobacterium jejuense</name>
    <dbReference type="NCBI Taxonomy" id="445960"/>
    <lineage>
        <taxon>Bacteria</taxon>
        <taxon>Pseudomonadati</taxon>
        <taxon>Bacteroidota</taxon>
        <taxon>Flavobacteriia</taxon>
        <taxon>Flavobacteriales</taxon>
        <taxon>Weeksellaceae</taxon>
        <taxon>Chryseobacterium group</taxon>
        <taxon>Chryseobacterium</taxon>
    </lineage>
</organism>
<dbReference type="EMBL" id="FNEG01000001">
    <property type="protein sequence ID" value="SDI23409.1"/>
    <property type="molecule type" value="Genomic_DNA"/>
</dbReference>
<accession>A0A2X2X1T9</accession>
<reference evidence="2 4" key="1">
    <citation type="submission" date="2016-10" db="EMBL/GenBank/DDBJ databases">
        <authorList>
            <person name="Varghese N."/>
            <person name="Submissions S."/>
        </authorList>
    </citation>
    <scope>NUCLEOTIDE SEQUENCE [LARGE SCALE GENOMIC DNA]</scope>
    <source>
        <strain evidence="2 4">DSM 19299</strain>
    </source>
</reference>
<dbReference type="Proteomes" id="UP000251670">
    <property type="component" value="Unassembled WGS sequence"/>
</dbReference>
<dbReference type="RefSeq" id="WP_089733272.1">
    <property type="nucleotide sequence ID" value="NZ_FNEG01000001.1"/>
</dbReference>
<proteinExistence type="predicted"/>
<dbReference type="STRING" id="445960.SAMN05421542_0522"/>
<protein>
    <recommendedName>
        <fullName evidence="6">DUF2931 family protein</fullName>
    </recommendedName>
</protein>
<dbReference type="OrthoDB" id="1232541at2"/>
<dbReference type="EMBL" id="UAWB01000013">
    <property type="protein sequence ID" value="SQB46788.1"/>
    <property type="molecule type" value="Genomic_DNA"/>
</dbReference>
<evidence type="ECO:0000313" key="3">
    <source>
        <dbReference type="EMBL" id="SQB46788.1"/>
    </source>
</evidence>
<gene>
    <name evidence="3" type="ORF">NCTC13492_03864</name>
    <name evidence="2" type="ORF">SAMN05421542_0522</name>
</gene>
<evidence type="ECO:0000313" key="5">
    <source>
        <dbReference type="Proteomes" id="UP000251670"/>
    </source>
</evidence>
<keyword evidence="4" id="KW-1185">Reference proteome</keyword>
<keyword evidence="1" id="KW-0812">Transmembrane</keyword>
<dbReference type="AlphaFoldDB" id="A0A2X2X1T9"/>
<keyword evidence="1" id="KW-1133">Transmembrane helix</keyword>
<evidence type="ECO:0008006" key="6">
    <source>
        <dbReference type="Google" id="ProtNLM"/>
    </source>
</evidence>